<dbReference type="InterPro" id="IPR055383">
    <property type="entry name" value="FN3-1_GpJ"/>
</dbReference>
<dbReference type="Pfam" id="PF24421">
    <property type="entry name" value="Ig_J"/>
    <property type="match status" value="1"/>
</dbReference>
<dbReference type="InterPro" id="IPR003961">
    <property type="entry name" value="FN3_dom"/>
</dbReference>
<keyword evidence="3" id="KW-1185">Reference proteome</keyword>
<dbReference type="PANTHER" id="PTHR36251">
    <property type="entry name" value="FELS-1 PROPHAGE HOST SPECIFICITY PROTEIN-RELATED"/>
    <property type="match status" value="1"/>
</dbReference>
<dbReference type="InterPro" id="IPR053171">
    <property type="entry name" value="Viral_Tip_Attach_Protein"/>
</dbReference>
<dbReference type="PANTHER" id="PTHR36251:SF2">
    <property type="entry name" value="GIFSY-2 PROPHAGE HOST SPECIFICITY PROTEIN J, PHAGE LAMBDA"/>
    <property type="match status" value="1"/>
</dbReference>
<dbReference type="InterPro" id="IPR055385">
    <property type="entry name" value="GpJ_HDII-ins2"/>
</dbReference>
<dbReference type="Pfam" id="PF13550">
    <property type="entry name" value="Phage-tail_3"/>
    <property type="match status" value="1"/>
</dbReference>
<dbReference type="OrthoDB" id="109844at2"/>
<dbReference type="AlphaFoldDB" id="W0HZE1"/>
<evidence type="ECO:0000313" key="2">
    <source>
        <dbReference type="EMBL" id="AHF77887.1"/>
    </source>
</evidence>
<sequence>MGGGSSSSASTPTEKADNLKSTQRLQIVDLISEGPIYGPVDGLKSFYLNDTPVLDSNGNANFSGVDASWTPGTQDQTYLPGYSDIENEVGVSTVLLQASPIVKTVTDSDVDRVRVTLGVQSLVEQDDDGNLGYTSVNIMIQVQNQSEQWITEETVNIDGKISGQYLESHIIDAPGYTPWSFRLVRVEPDSTSSKLQNSTYFSSYTEIIDAKLNYPNSVVVGTTIDYTGQFSGIPTRTYDMKGLMVNVPDNYDPDTRTYSGIWSGGFKLAWTNNPAWVFYDLVTNERYGLGKRLGSFGCDKFAMFAVAQYCDVLVDDGYGGQEPRFTCNVYITDQRQAYDVLYDLSSCFRGMPIWDGLQMTCVQDRPSDPVWQYTNANVVDGTFKYSSSARKARHTAIQVEWVNPDNGWSSDIEYVSDDTLIARYGLNVTKVTAFGCTSRGQANRVGRWILKTEQLETQTVVFDAGREGLVGLPGDIITVADNDYASARMGGRVIAFTGRQVTLDAPLELAADETAYFSYLNDLAKLVKIRVIGQSNDSIITLESEPAGIKKWGIFTLSKSTLATRYFRIMAIAENTDDGTYTVTALQHEPQKESVVDEGAQFEGDPTTNNTTKIPAIEHLTVIPINDSTLAQAKITWTTATVNRNITFDVTLYRETKLVSKGNTAELEYYFNGLDVGDYLVGVRGRDEQGRLGDETQVEMVIGAPAAPTSIEVEGGFFQITITPHISAPKIYGTQFEFWFSSEEIININDIESEADYLGTATYWIKDSLKPGITYWFYVRSVNAYGKSIFVEARGEVDSDPAGMIDYIDNSIKQSETYAQLIGQIDTNTDAIIENALANDADVYQKWQQYGENRAGIVEVRTAQADANSAFAEYQQLVTARLNANEASIETKATTVFNADGTGSAIYSVKAGVNLNGTYYGAGMSIGAEANGSVVKSLVLFNADQFGIYNANSGTYDLAFVAQGGQVFINSAYIEDASITNAKIGNYIQSTNFVDLQSGWKLTKDGDFQINGGSGGRLTIEPHKISVYDGNNAIRVKIGNLE</sequence>
<evidence type="ECO:0000313" key="3">
    <source>
        <dbReference type="Proteomes" id="UP000019028"/>
    </source>
</evidence>
<dbReference type="PROSITE" id="PS50853">
    <property type="entry name" value="FN3"/>
    <property type="match status" value="1"/>
</dbReference>
<dbReference type="InterPro" id="IPR015406">
    <property type="entry name" value="GpJ_CSF"/>
</dbReference>
<dbReference type="SUPFAM" id="SSF49265">
    <property type="entry name" value="Fibronectin type III"/>
    <property type="match status" value="1"/>
</dbReference>
<accession>W0HZE1</accession>
<dbReference type="PATRIC" id="fig|1239307.3.peg.3192"/>
<dbReference type="InterPro" id="IPR057587">
    <property type="entry name" value="GpJ_Ig_second"/>
</dbReference>
<dbReference type="Pfam" id="PF24801">
    <property type="entry name" value="FNIII-A_GpJ"/>
    <property type="match status" value="1"/>
</dbReference>
<dbReference type="Pfam" id="PF09327">
    <property type="entry name" value="Phage_Tail_Tip"/>
    <property type="match status" value="1"/>
</dbReference>
<organism evidence="2 3">
    <name type="scientific">Sodalis praecaptivus</name>
    <dbReference type="NCBI Taxonomy" id="1239307"/>
    <lineage>
        <taxon>Bacteria</taxon>
        <taxon>Pseudomonadati</taxon>
        <taxon>Pseudomonadota</taxon>
        <taxon>Gammaproteobacteria</taxon>
        <taxon>Enterobacterales</taxon>
        <taxon>Bruguierivoracaceae</taxon>
        <taxon>Sodalis</taxon>
    </lineage>
</organism>
<proteinExistence type="predicted"/>
<dbReference type="RefSeq" id="WP_025423029.1">
    <property type="nucleotide sequence ID" value="NZ_CP006569.1"/>
</dbReference>
<protein>
    <submittedName>
        <fullName evidence="2">Phage-related protein, tail component</fullName>
    </submittedName>
</protein>
<dbReference type="InterPro" id="IPR032876">
    <property type="entry name" value="J_dom"/>
</dbReference>
<gene>
    <name evidence="2" type="ORF">Sant_2874</name>
</gene>
<dbReference type="Proteomes" id="UP000019028">
    <property type="component" value="Chromosome"/>
</dbReference>
<dbReference type="HOGENOM" id="CLU_000143_3_0_6"/>
<feature type="domain" description="Fibronectin type-III" evidence="1">
    <location>
        <begin position="704"/>
        <end position="802"/>
    </location>
</feature>
<reference evidence="2 3" key="1">
    <citation type="journal article" date="2014" name="Genome Biol. Evol.">
        <title>Genome degeneration and adaptation in a nascent stage of symbiosis.</title>
        <authorList>
            <person name="Oakeson K.F."/>
            <person name="Gil R."/>
            <person name="Clayton A.L."/>
            <person name="Dunn D.M."/>
            <person name="von Niederhausern A.C."/>
            <person name="Hamil C."/>
            <person name="Aoyagi A."/>
            <person name="Duval B."/>
            <person name="Baca A."/>
            <person name="Silva F.J."/>
            <person name="Vallier A."/>
            <person name="Jackson D.G."/>
            <person name="Latorre A."/>
            <person name="Weiss R.B."/>
            <person name="Heddi A."/>
            <person name="Moya A."/>
            <person name="Dale C."/>
        </authorList>
    </citation>
    <scope>NUCLEOTIDE SEQUENCE [LARGE SCALE GENOMIC DNA]</scope>
    <source>
        <strain evidence="2 3">HS1</strain>
    </source>
</reference>
<evidence type="ECO:0000259" key="1">
    <source>
        <dbReference type="PROSITE" id="PS50853"/>
    </source>
</evidence>
<dbReference type="EMBL" id="CP006569">
    <property type="protein sequence ID" value="AHF77887.1"/>
    <property type="molecule type" value="Genomic_DNA"/>
</dbReference>
<dbReference type="InterPro" id="IPR036116">
    <property type="entry name" value="FN3_sf"/>
</dbReference>
<dbReference type="Pfam" id="PF24489">
    <property type="entry name" value="Ig_J_second"/>
    <property type="match status" value="1"/>
</dbReference>
<dbReference type="KEGG" id="sod:Sant_2874"/>
<name>W0HZE1_9GAMM</name>